<keyword evidence="2" id="KW-0238">DNA-binding</keyword>
<name>A0ABU0M9N8_9HYPH</name>
<dbReference type="Gene3D" id="1.10.10.60">
    <property type="entry name" value="Homeodomain-like"/>
    <property type="match status" value="2"/>
</dbReference>
<dbReference type="Proteomes" id="UP001223743">
    <property type="component" value="Unassembled WGS sequence"/>
</dbReference>
<accession>A0ABU0M9N8</accession>
<evidence type="ECO:0000256" key="3">
    <source>
        <dbReference type="ARBA" id="ARBA00023163"/>
    </source>
</evidence>
<dbReference type="PROSITE" id="PS00041">
    <property type="entry name" value="HTH_ARAC_FAMILY_1"/>
    <property type="match status" value="1"/>
</dbReference>
<dbReference type="InterPro" id="IPR018062">
    <property type="entry name" value="HTH_AraC-typ_CS"/>
</dbReference>
<dbReference type="PANTHER" id="PTHR46796">
    <property type="entry name" value="HTH-TYPE TRANSCRIPTIONAL ACTIVATOR RHAS-RELATED"/>
    <property type="match status" value="1"/>
</dbReference>
<dbReference type="Pfam" id="PF12833">
    <property type="entry name" value="HTH_18"/>
    <property type="match status" value="1"/>
</dbReference>
<reference evidence="5 6" key="1">
    <citation type="submission" date="2023-07" db="EMBL/GenBank/DDBJ databases">
        <title>Genomic Encyclopedia of Type Strains, Phase IV (KMG-IV): sequencing the most valuable type-strain genomes for metagenomic binning, comparative biology and taxonomic classification.</title>
        <authorList>
            <person name="Goeker M."/>
        </authorList>
    </citation>
    <scope>NUCLEOTIDE SEQUENCE [LARGE SCALE GENOMIC DNA]</scope>
    <source>
        <strain evidence="5 6">B1-1</strain>
    </source>
</reference>
<dbReference type="SUPFAM" id="SSF46689">
    <property type="entry name" value="Homeodomain-like"/>
    <property type="match status" value="2"/>
</dbReference>
<feature type="domain" description="HTH araC/xylS-type" evidence="4">
    <location>
        <begin position="215"/>
        <end position="313"/>
    </location>
</feature>
<keyword evidence="3" id="KW-0804">Transcription</keyword>
<evidence type="ECO:0000259" key="4">
    <source>
        <dbReference type="PROSITE" id="PS01124"/>
    </source>
</evidence>
<dbReference type="RefSeq" id="WP_266282902.1">
    <property type="nucleotide sequence ID" value="NZ_JAPKNF010000002.1"/>
</dbReference>
<evidence type="ECO:0000256" key="2">
    <source>
        <dbReference type="ARBA" id="ARBA00023125"/>
    </source>
</evidence>
<keyword evidence="6" id="KW-1185">Reference proteome</keyword>
<gene>
    <name evidence="5" type="ORF">QO015_003297</name>
</gene>
<dbReference type="SMART" id="SM00342">
    <property type="entry name" value="HTH_ARAC"/>
    <property type="match status" value="1"/>
</dbReference>
<dbReference type="InterPro" id="IPR009057">
    <property type="entry name" value="Homeodomain-like_sf"/>
</dbReference>
<dbReference type="InterPro" id="IPR050204">
    <property type="entry name" value="AraC_XylS_family_regulators"/>
</dbReference>
<keyword evidence="1" id="KW-0805">Transcription regulation</keyword>
<evidence type="ECO:0000313" key="6">
    <source>
        <dbReference type="Proteomes" id="UP001223743"/>
    </source>
</evidence>
<dbReference type="EMBL" id="JAUSWJ010000001">
    <property type="protein sequence ID" value="MDQ0517684.1"/>
    <property type="molecule type" value="Genomic_DNA"/>
</dbReference>
<dbReference type="PROSITE" id="PS01124">
    <property type="entry name" value="HTH_ARAC_FAMILY_2"/>
    <property type="match status" value="1"/>
</dbReference>
<dbReference type="InterPro" id="IPR032783">
    <property type="entry name" value="AraC_lig"/>
</dbReference>
<protein>
    <submittedName>
        <fullName evidence="5">AraC-like DNA-binding protein</fullName>
    </submittedName>
</protein>
<evidence type="ECO:0000256" key="1">
    <source>
        <dbReference type="ARBA" id="ARBA00023015"/>
    </source>
</evidence>
<dbReference type="PANTHER" id="PTHR46796:SF7">
    <property type="entry name" value="ARAC FAMILY TRANSCRIPTIONAL REGULATOR"/>
    <property type="match status" value="1"/>
</dbReference>
<sequence length="314" mass="33124">MAAGDAASGDVASGDVEPGDVLGDVVRLLQPRAPLGKLVSGAGAWRVERPASCQPFYAVVMDGAVRLTAERQAPLELTRGDFVLIPAVCGFAVASLDASGPPLGADAVHCLDGEMRHGDPDAPPNARLLVGHFDFASPDAALLVSLLPEIIHVTGEERLGALVALVNDEARKKRPAREVVLERLMEVLLVEALRDSSGPNAPPGLLRGLADPRLAPVLRALHERPAEPWSVAALAREAALSRSAFFDRFTRTLGLAPMEYLLAWRMALAKNLLRREAAGVAEIAARVGYGSASAFTTAFTRVVGVSPVRFGKEG</sequence>
<evidence type="ECO:0000313" key="5">
    <source>
        <dbReference type="EMBL" id="MDQ0517684.1"/>
    </source>
</evidence>
<organism evidence="5 6">
    <name type="scientific">Kaistia geumhonensis</name>
    <dbReference type="NCBI Taxonomy" id="410839"/>
    <lineage>
        <taxon>Bacteria</taxon>
        <taxon>Pseudomonadati</taxon>
        <taxon>Pseudomonadota</taxon>
        <taxon>Alphaproteobacteria</taxon>
        <taxon>Hyphomicrobiales</taxon>
        <taxon>Kaistiaceae</taxon>
        <taxon>Kaistia</taxon>
    </lineage>
</organism>
<dbReference type="Pfam" id="PF12852">
    <property type="entry name" value="Cupin_6"/>
    <property type="match status" value="1"/>
</dbReference>
<proteinExistence type="predicted"/>
<dbReference type="InterPro" id="IPR018060">
    <property type="entry name" value="HTH_AraC"/>
</dbReference>
<comment type="caution">
    <text evidence="5">The sequence shown here is derived from an EMBL/GenBank/DDBJ whole genome shotgun (WGS) entry which is preliminary data.</text>
</comment>